<dbReference type="RefSeq" id="YP_009018275.1">
    <property type="nucleotide sequence ID" value="NC_023739.1"/>
</dbReference>
<evidence type="ECO:0000313" key="2">
    <source>
        <dbReference type="Proteomes" id="UP000005655"/>
    </source>
</evidence>
<sequence length="110" mass="12228">MADRITAIVLVPRDDSLPLDVQGVFLRDRALAEMQKIAEVDKSSLRFRAATEDSQIDLDGYTVSTWQLNLIAALFYADGKANPDIVSKQVTKDPATRIYTVVSVERDTVN</sequence>
<keyword evidence="2" id="KW-1185">Reference proteome</keyword>
<protein>
    <submittedName>
        <fullName evidence="1">Uncharacterized protein</fullName>
    </submittedName>
</protein>
<dbReference type="EMBL" id="JN699000">
    <property type="protein sequence ID" value="AER48339.1"/>
    <property type="molecule type" value="Genomic_DNA"/>
</dbReference>
<name>G8I6J5_9CAUD</name>
<reference evidence="1 2" key="1">
    <citation type="journal article" date="2012" name="J. Virol.">
        <title>Complete Genome Sequences of 138 Mycobacteriophages.</title>
        <authorList>
            <consortium name="the Science Education Alliance Phage Hunters Advancing Genomics and Evolutionary Science Program"/>
            <consortium name="the KwaZulu-Natal Research Institute for Tuberculosis and HIV Mycobacterial Genetics Course Students"/>
            <consortium name="the Phage Hunters Integrating Research and Education Program"/>
            <person name="Hatfull G.F."/>
        </authorList>
    </citation>
    <scope>NUCLEOTIDE SEQUENCE [LARGE SCALE GENOMIC DNA]</scope>
</reference>
<dbReference type="GeneID" id="18566229"/>
<dbReference type="InterPro" id="IPR035252">
    <property type="entry name" value="Gp44"/>
</dbReference>
<accession>G8I6J5</accession>
<dbReference type="KEGG" id="vg:18566229"/>
<organism evidence="1 2">
    <name type="scientific">Mycobacterium phage BillKnuckles</name>
    <dbReference type="NCBI Taxonomy" id="2902892"/>
    <lineage>
        <taxon>Viruses</taxon>
        <taxon>Duplodnaviria</taxon>
        <taxon>Heunggongvirae</taxon>
        <taxon>Uroviricota</taxon>
        <taxon>Caudoviricetes</taxon>
        <taxon>Fromanvirus</taxon>
        <taxon>Fromanvirus billknuckles</taxon>
    </lineage>
</organism>
<evidence type="ECO:0000313" key="1">
    <source>
        <dbReference type="EMBL" id="AER48339.1"/>
    </source>
</evidence>
<gene>
    <name evidence="1" type="primary">48</name>
    <name evidence="1" type="ORF">BILLKNUCKLES_48</name>
</gene>
<dbReference type="OrthoDB" id="16520at10239"/>
<proteinExistence type="predicted"/>
<dbReference type="Pfam" id="PF17510">
    <property type="entry name" value="GP44"/>
    <property type="match status" value="1"/>
</dbReference>
<dbReference type="Proteomes" id="UP000005655">
    <property type="component" value="Segment"/>
</dbReference>